<evidence type="ECO:0000313" key="3">
    <source>
        <dbReference type="Proteomes" id="UP001218218"/>
    </source>
</evidence>
<gene>
    <name evidence="2" type="ORF">DFH08DRAFT_860188</name>
</gene>
<reference evidence="2" key="1">
    <citation type="submission" date="2023-03" db="EMBL/GenBank/DDBJ databases">
        <title>Massive genome expansion in bonnet fungi (Mycena s.s.) driven by repeated elements and novel gene families across ecological guilds.</title>
        <authorList>
            <consortium name="Lawrence Berkeley National Laboratory"/>
            <person name="Harder C.B."/>
            <person name="Miyauchi S."/>
            <person name="Viragh M."/>
            <person name="Kuo A."/>
            <person name="Thoen E."/>
            <person name="Andreopoulos B."/>
            <person name="Lu D."/>
            <person name="Skrede I."/>
            <person name="Drula E."/>
            <person name="Henrissat B."/>
            <person name="Morin E."/>
            <person name="Kohler A."/>
            <person name="Barry K."/>
            <person name="LaButti K."/>
            <person name="Morin E."/>
            <person name="Salamov A."/>
            <person name="Lipzen A."/>
            <person name="Mereny Z."/>
            <person name="Hegedus B."/>
            <person name="Baldrian P."/>
            <person name="Stursova M."/>
            <person name="Weitz H."/>
            <person name="Taylor A."/>
            <person name="Grigoriev I.V."/>
            <person name="Nagy L.G."/>
            <person name="Martin F."/>
            <person name="Kauserud H."/>
        </authorList>
    </citation>
    <scope>NUCLEOTIDE SEQUENCE</scope>
    <source>
        <strain evidence="2">CBHHK002</strain>
    </source>
</reference>
<dbReference type="AlphaFoldDB" id="A0AAD7EU24"/>
<feature type="signal peptide" evidence="1">
    <location>
        <begin position="1"/>
        <end position="22"/>
    </location>
</feature>
<protein>
    <submittedName>
        <fullName evidence="2">Uncharacterized protein</fullName>
    </submittedName>
</protein>
<name>A0AAD7EU24_9AGAR</name>
<sequence length="80" mass="8778">MIKFLSSLPVISLSVFKVPTLASNPAGKIGANDKDQMEPIRRILDASFVFRGHAAPGSAVLAGLNFSYPYCILTNRMCWY</sequence>
<keyword evidence="1" id="KW-0732">Signal</keyword>
<dbReference type="Proteomes" id="UP001218218">
    <property type="component" value="Unassembled WGS sequence"/>
</dbReference>
<accession>A0AAD7EU24</accession>
<keyword evidence="3" id="KW-1185">Reference proteome</keyword>
<comment type="caution">
    <text evidence="2">The sequence shown here is derived from an EMBL/GenBank/DDBJ whole genome shotgun (WGS) entry which is preliminary data.</text>
</comment>
<dbReference type="EMBL" id="JARIHO010000013">
    <property type="protein sequence ID" value="KAJ7351305.1"/>
    <property type="molecule type" value="Genomic_DNA"/>
</dbReference>
<evidence type="ECO:0000313" key="2">
    <source>
        <dbReference type="EMBL" id="KAJ7351305.1"/>
    </source>
</evidence>
<organism evidence="2 3">
    <name type="scientific">Mycena albidolilacea</name>
    <dbReference type="NCBI Taxonomy" id="1033008"/>
    <lineage>
        <taxon>Eukaryota</taxon>
        <taxon>Fungi</taxon>
        <taxon>Dikarya</taxon>
        <taxon>Basidiomycota</taxon>
        <taxon>Agaricomycotina</taxon>
        <taxon>Agaricomycetes</taxon>
        <taxon>Agaricomycetidae</taxon>
        <taxon>Agaricales</taxon>
        <taxon>Marasmiineae</taxon>
        <taxon>Mycenaceae</taxon>
        <taxon>Mycena</taxon>
    </lineage>
</organism>
<evidence type="ECO:0000256" key="1">
    <source>
        <dbReference type="SAM" id="SignalP"/>
    </source>
</evidence>
<proteinExistence type="predicted"/>
<feature type="chain" id="PRO_5042102207" evidence="1">
    <location>
        <begin position="23"/>
        <end position="80"/>
    </location>
</feature>